<dbReference type="InterPro" id="IPR013324">
    <property type="entry name" value="RNA_pol_sigma_r3/r4-like"/>
</dbReference>
<evidence type="ECO:0000259" key="7">
    <source>
        <dbReference type="Pfam" id="PF08281"/>
    </source>
</evidence>
<dbReference type="InterPro" id="IPR046531">
    <property type="entry name" value="DUF6596"/>
</dbReference>
<evidence type="ECO:0000313" key="10">
    <source>
        <dbReference type="Proteomes" id="UP001500620"/>
    </source>
</evidence>
<dbReference type="Pfam" id="PF20239">
    <property type="entry name" value="DUF6596"/>
    <property type="match status" value="1"/>
</dbReference>
<comment type="similarity">
    <text evidence="1">Belongs to the sigma-70 factor family. ECF subfamily.</text>
</comment>
<reference evidence="10" key="1">
    <citation type="journal article" date="2019" name="Int. J. Syst. Evol. Microbiol.">
        <title>The Global Catalogue of Microorganisms (GCM) 10K type strain sequencing project: providing services to taxonomists for standard genome sequencing and annotation.</title>
        <authorList>
            <consortium name="The Broad Institute Genomics Platform"/>
            <consortium name="The Broad Institute Genome Sequencing Center for Infectious Disease"/>
            <person name="Wu L."/>
            <person name="Ma J."/>
        </authorList>
    </citation>
    <scope>NUCLEOTIDE SEQUENCE [LARGE SCALE GENOMIC DNA]</scope>
    <source>
        <strain evidence="10">JCM 17441</strain>
    </source>
</reference>
<proteinExistence type="inferred from homology"/>
<dbReference type="SUPFAM" id="SSF88659">
    <property type="entry name" value="Sigma3 and sigma4 domains of RNA polymerase sigma factors"/>
    <property type="match status" value="1"/>
</dbReference>
<name>A0ABP8DNY0_9ACTN</name>
<keyword evidence="2" id="KW-0805">Transcription regulation</keyword>
<dbReference type="InterPro" id="IPR013325">
    <property type="entry name" value="RNA_pol_sigma_r2"/>
</dbReference>
<dbReference type="Pfam" id="PF04542">
    <property type="entry name" value="Sigma70_r2"/>
    <property type="match status" value="1"/>
</dbReference>
<feature type="region of interest" description="Disordered" evidence="5">
    <location>
        <begin position="403"/>
        <end position="425"/>
    </location>
</feature>
<dbReference type="Proteomes" id="UP001500620">
    <property type="component" value="Unassembled WGS sequence"/>
</dbReference>
<evidence type="ECO:0000256" key="4">
    <source>
        <dbReference type="ARBA" id="ARBA00023163"/>
    </source>
</evidence>
<evidence type="ECO:0000256" key="1">
    <source>
        <dbReference type="ARBA" id="ARBA00010641"/>
    </source>
</evidence>
<dbReference type="InterPro" id="IPR013249">
    <property type="entry name" value="RNA_pol_sigma70_r4_t2"/>
</dbReference>
<dbReference type="InterPro" id="IPR007627">
    <property type="entry name" value="RNA_pol_sigma70_r2"/>
</dbReference>
<dbReference type="SUPFAM" id="SSF88946">
    <property type="entry name" value="Sigma2 domain of RNA polymerase sigma factors"/>
    <property type="match status" value="1"/>
</dbReference>
<evidence type="ECO:0000259" key="8">
    <source>
        <dbReference type="Pfam" id="PF20239"/>
    </source>
</evidence>
<feature type="domain" description="RNA polymerase sigma-70 region 2" evidence="6">
    <location>
        <begin position="11"/>
        <end position="69"/>
    </location>
</feature>
<dbReference type="EMBL" id="BAABAT010000042">
    <property type="protein sequence ID" value="GAA4260723.1"/>
    <property type="molecule type" value="Genomic_DNA"/>
</dbReference>
<dbReference type="Pfam" id="PF08281">
    <property type="entry name" value="Sigma70_r4_2"/>
    <property type="match status" value="1"/>
</dbReference>
<evidence type="ECO:0000259" key="6">
    <source>
        <dbReference type="Pfam" id="PF04542"/>
    </source>
</evidence>
<protein>
    <submittedName>
        <fullName evidence="9">RNA polymerase sigma factor</fullName>
    </submittedName>
</protein>
<dbReference type="Gene3D" id="1.10.1740.10">
    <property type="match status" value="1"/>
</dbReference>
<evidence type="ECO:0000256" key="5">
    <source>
        <dbReference type="SAM" id="MobiDB-lite"/>
    </source>
</evidence>
<sequence length="425" mass="46581">MVENQWRIEFPRLVAAAHAILRDPSVAEQVAQDAFVAAMEQWPSEGVPDRPGAWLMTVTRRMAVSQIRRSVDLDSKYERIAEEAATREDIAMEDLADGHIDDDILRLIFVCCHPSLGRDARVALTLRLLGGLTTPEIARAQLVPSATAGQRIARAKRTIRDAGLAFENPAGTEQIDRLPAVLEVIYLIFNEGYAGTSGDGWTRPDLAGEAMRLGRMLVHLLPTAAEAHGLLALMELNASRFRARNGADGPVLLQDQDRMLWDRLLIRRGLDALATATRFGGGPYTHQAAIAACHARALTFEATDWPRIAQLYDSYLRRHPSPVAELSRGIAHWKAYGTAAAREIIVPLLADVRLANYPYLPVALADIETADGNTEAAAAFLRRAIAMTRSGADKTIVTRKLQALEPTAPAQDGPSSSTQENDRHR</sequence>
<organism evidence="9 10">
    <name type="scientific">Dactylosporangium darangshiense</name>
    <dbReference type="NCBI Taxonomy" id="579108"/>
    <lineage>
        <taxon>Bacteria</taxon>
        <taxon>Bacillati</taxon>
        <taxon>Actinomycetota</taxon>
        <taxon>Actinomycetes</taxon>
        <taxon>Micromonosporales</taxon>
        <taxon>Micromonosporaceae</taxon>
        <taxon>Dactylosporangium</taxon>
    </lineage>
</organism>
<accession>A0ABP8DNY0</accession>
<evidence type="ECO:0000313" key="9">
    <source>
        <dbReference type="EMBL" id="GAA4260723.1"/>
    </source>
</evidence>
<comment type="caution">
    <text evidence="9">The sequence shown here is derived from an EMBL/GenBank/DDBJ whole genome shotgun (WGS) entry which is preliminary data.</text>
</comment>
<keyword evidence="3" id="KW-0731">Sigma factor</keyword>
<dbReference type="InterPro" id="IPR014284">
    <property type="entry name" value="RNA_pol_sigma-70_dom"/>
</dbReference>
<evidence type="ECO:0000256" key="3">
    <source>
        <dbReference type="ARBA" id="ARBA00023082"/>
    </source>
</evidence>
<dbReference type="PANTHER" id="PTHR47756">
    <property type="entry name" value="BLL6612 PROTEIN-RELATED"/>
    <property type="match status" value="1"/>
</dbReference>
<gene>
    <name evidence="9" type="ORF">GCM10022255_090470</name>
</gene>
<keyword evidence="4" id="KW-0804">Transcription</keyword>
<dbReference type="Gene3D" id="1.10.10.10">
    <property type="entry name" value="Winged helix-like DNA-binding domain superfamily/Winged helix DNA-binding domain"/>
    <property type="match status" value="1"/>
</dbReference>
<feature type="domain" description="DUF6596" evidence="8">
    <location>
        <begin position="177"/>
        <end position="276"/>
    </location>
</feature>
<dbReference type="NCBIfam" id="TIGR02937">
    <property type="entry name" value="sigma70-ECF"/>
    <property type="match status" value="1"/>
</dbReference>
<feature type="domain" description="RNA polymerase sigma factor 70 region 4 type 2" evidence="7">
    <location>
        <begin position="108"/>
        <end position="158"/>
    </location>
</feature>
<evidence type="ECO:0000256" key="2">
    <source>
        <dbReference type="ARBA" id="ARBA00023015"/>
    </source>
</evidence>
<dbReference type="PANTHER" id="PTHR47756:SF2">
    <property type="entry name" value="BLL6612 PROTEIN"/>
    <property type="match status" value="1"/>
</dbReference>
<dbReference type="InterPro" id="IPR036388">
    <property type="entry name" value="WH-like_DNA-bd_sf"/>
</dbReference>
<dbReference type="RefSeq" id="WP_345137630.1">
    <property type="nucleotide sequence ID" value="NZ_BAABAT010000042.1"/>
</dbReference>
<keyword evidence="10" id="KW-1185">Reference proteome</keyword>